<dbReference type="AlphaFoldDB" id="A0A830C2K0"/>
<dbReference type="Gene3D" id="3.40.50.1000">
    <property type="entry name" value="HAD superfamily/HAD-like"/>
    <property type="match status" value="1"/>
</dbReference>
<evidence type="ECO:0000256" key="6">
    <source>
        <dbReference type="ARBA" id="ARBA00023098"/>
    </source>
</evidence>
<evidence type="ECO:0000259" key="13">
    <source>
        <dbReference type="Pfam" id="PF23270"/>
    </source>
</evidence>
<keyword evidence="8" id="KW-0444">Lipid biosynthesis</keyword>
<dbReference type="PANTHER" id="PTHR15486:SF49">
    <property type="entry name" value="GLYCEROL-3-PHOSPHATE 2-O-ACYLTRANSFERASE 6"/>
    <property type="match status" value="1"/>
</dbReference>
<evidence type="ECO:0000256" key="8">
    <source>
        <dbReference type="ARBA" id="ARBA00023209"/>
    </source>
</evidence>
<evidence type="ECO:0000256" key="3">
    <source>
        <dbReference type="ARBA" id="ARBA00022679"/>
    </source>
</evidence>
<comment type="caution">
    <text evidence="14">The sequence shown here is derived from an EMBL/GenBank/DDBJ whole genome shotgun (WGS) entry which is preliminary data.</text>
</comment>
<keyword evidence="10 14" id="KW-0012">Acyltransferase</keyword>
<reference evidence="14" key="1">
    <citation type="submission" date="2020-07" db="EMBL/GenBank/DDBJ databases">
        <title>Ethylene signaling mediates host invasion by parasitic plants.</title>
        <authorList>
            <person name="Yoshida S."/>
        </authorList>
    </citation>
    <scope>NUCLEOTIDE SEQUENCE</scope>
    <source>
        <strain evidence="14">Okayama</strain>
    </source>
</reference>
<dbReference type="EMBL" id="BMAC01000327">
    <property type="protein sequence ID" value="GFP93850.1"/>
    <property type="molecule type" value="Genomic_DNA"/>
</dbReference>
<dbReference type="PANTHER" id="PTHR15486">
    <property type="entry name" value="ANCIENT UBIQUITOUS PROTEIN"/>
    <property type="match status" value="1"/>
</dbReference>
<keyword evidence="3 14" id="KW-0808">Transferase</keyword>
<feature type="region of interest" description="Disordered" evidence="11">
    <location>
        <begin position="274"/>
        <end position="299"/>
    </location>
</feature>
<name>A0A830C2K0_9LAMI</name>
<evidence type="ECO:0000256" key="5">
    <source>
        <dbReference type="ARBA" id="ARBA00022989"/>
    </source>
</evidence>
<evidence type="ECO:0000313" key="14">
    <source>
        <dbReference type="EMBL" id="GFP93850.1"/>
    </source>
</evidence>
<keyword evidence="5 12" id="KW-1133">Transmembrane helix</keyword>
<sequence>MGAYRHFEPITKCATEGRSNQTVASDLDGTILRSTSAFPYYMLIALEAGNLTRALILLLSVPFVYFVYLFISESLAIQTFVFISFAGLKIRDVELVARSVLPRFYSEDVNPETWRVFSSFGKRYIITASPRIMVEHFGKNYLGADKVIGTELEVTKNGIATGFVKKPGVLVGENKKMGVVREFGIKVPDLGLGDRESDHDFMSICKRRDTWWPRTKCESLPRDKLLSPIIFHEGAFGPTANPSCGANHIPMDANWNYLILIRIYFTIPLPEKNRTPRLQNPRNQAHRQGHSAAAAVGRP</sequence>
<dbReference type="InterPro" id="IPR056462">
    <property type="entry name" value="HAD_RAM2/GPAT1-8"/>
</dbReference>
<organism evidence="14 15">
    <name type="scientific">Phtheirospermum japonicum</name>
    <dbReference type="NCBI Taxonomy" id="374723"/>
    <lineage>
        <taxon>Eukaryota</taxon>
        <taxon>Viridiplantae</taxon>
        <taxon>Streptophyta</taxon>
        <taxon>Embryophyta</taxon>
        <taxon>Tracheophyta</taxon>
        <taxon>Spermatophyta</taxon>
        <taxon>Magnoliopsida</taxon>
        <taxon>eudicotyledons</taxon>
        <taxon>Gunneridae</taxon>
        <taxon>Pentapetalae</taxon>
        <taxon>asterids</taxon>
        <taxon>lamiids</taxon>
        <taxon>Lamiales</taxon>
        <taxon>Orobanchaceae</taxon>
        <taxon>Orobanchaceae incertae sedis</taxon>
        <taxon>Phtheirospermum</taxon>
    </lineage>
</organism>
<evidence type="ECO:0000256" key="11">
    <source>
        <dbReference type="SAM" id="MobiDB-lite"/>
    </source>
</evidence>
<dbReference type="GO" id="GO:0016020">
    <property type="term" value="C:membrane"/>
    <property type="evidence" value="ECO:0007669"/>
    <property type="project" value="UniProtKB-SubCell"/>
</dbReference>
<keyword evidence="4 12" id="KW-0812">Transmembrane</keyword>
<dbReference type="Pfam" id="PF23270">
    <property type="entry name" value="HAD_RAM2_N"/>
    <property type="match status" value="1"/>
</dbReference>
<comment type="subcellular location">
    <subcellularLocation>
        <location evidence="1">Membrane</location>
        <topology evidence="1">Multi-pass membrane protein</topology>
    </subcellularLocation>
</comment>
<evidence type="ECO:0000313" key="15">
    <source>
        <dbReference type="Proteomes" id="UP000653305"/>
    </source>
</evidence>
<accession>A0A830C2K0</accession>
<dbReference type="InterPro" id="IPR023214">
    <property type="entry name" value="HAD_sf"/>
</dbReference>
<evidence type="ECO:0000256" key="4">
    <source>
        <dbReference type="ARBA" id="ARBA00022692"/>
    </source>
</evidence>
<keyword evidence="6" id="KW-0443">Lipid metabolism</keyword>
<proteinExistence type="inferred from homology"/>
<evidence type="ECO:0000256" key="9">
    <source>
        <dbReference type="ARBA" id="ARBA00023264"/>
    </source>
</evidence>
<keyword evidence="8" id="KW-0594">Phospholipid biosynthesis</keyword>
<evidence type="ECO:0000256" key="1">
    <source>
        <dbReference type="ARBA" id="ARBA00004141"/>
    </source>
</evidence>
<evidence type="ECO:0000256" key="2">
    <source>
        <dbReference type="ARBA" id="ARBA00007937"/>
    </source>
</evidence>
<feature type="transmembrane region" description="Helical" evidence="12">
    <location>
        <begin position="65"/>
        <end position="88"/>
    </location>
</feature>
<evidence type="ECO:0000256" key="10">
    <source>
        <dbReference type="ARBA" id="ARBA00023315"/>
    </source>
</evidence>
<evidence type="ECO:0000256" key="12">
    <source>
        <dbReference type="SAM" id="Phobius"/>
    </source>
</evidence>
<dbReference type="GO" id="GO:0016791">
    <property type="term" value="F:phosphatase activity"/>
    <property type="evidence" value="ECO:0007669"/>
    <property type="project" value="UniProtKB-ARBA"/>
</dbReference>
<keyword evidence="9" id="KW-1208">Phospholipid metabolism</keyword>
<dbReference type="GO" id="GO:0008654">
    <property type="term" value="P:phospholipid biosynthetic process"/>
    <property type="evidence" value="ECO:0007669"/>
    <property type="project" value="UniProtKB-KW"/>
</dbReference>
<comment type="similarity">
    <text evidence="2">Belongs to the GPAT/DAPAT family.</text>
</comment>
<dbReference type="SUPFAM" id="SSF56784">
    <property type="entry name" value="HAD-like"/>
    <property type="match status" value="1"/>
</dbReference>
<keyword evidence="15" id="KW-1185">Reference proteome</keyword>
<protein>
    <submittedName>
        <fullName evidence="14">Glycerol-3-phosphate 2-o-acyltransferase 6</fullName>
    </submittedName>
</protein>
<dbReference type="GO" id="GO:0090447">
    <property type="term" value="F:glycerol-3-phosphate 2-O-acyltransferase activity"/>
    <property type="evidence" value="ECO:0007669"/>
    <property type="project" value="TreeGrafter"/>
</dbReference>
<dbReference type="GO" id="GO:0010143">
    <property type="term" value="P:cutin biosynthetic process"/>
    <property type="evidence" value="ECO:0007669"/>
    <property type="project" value="UniProtKB-ARBA"/>
</dbReference>
<dbReference type="FunFam" id="3.40.50.1000:FF:000134">
    <property type="entry name" value="Glycerol-3-phosphate 2-O-acyltransferase 6"/>
    <property type="match status" value="1"/>
</dbReference>
<keyword evidence="7 12" id="KW-0472">Membrane</keyword>
<gene>
    <name evidence="14" type="ORF">PHJA_001529300</name>
</gene>
<dbReference type="Proteomes" id="UP000653305">
    <property type="component" value="Unassembled WGS sequence"/>
</dbReference>
<evidence type="ECO:0000256" key="7">
    <source>
        <dbReference type="ARBA" id="ARBA00023136"/>
    </source>
</evidence>
<dbReference type="InterPro" id="IPR036412">
    <property type="entry name" value="HAD-like_sf"/>
</dbReference>
<dbReference type="OrthoDB" id="1671079at2759"/>
<feature type="domain" description="Glycerol-3-phosphate acyltransferase RAM2/GPAT1-8 HAD-like" evidence="13">
    <location>
        <begin position="22"/>
        <end position="207"/>
    </location>
</feature>